<dbReference type="Pfam" id="PF00072">
    <property type="entry name" value="Response_reg"/>
    <property type="match status" value="1"/>
</dbReference>
<sequence>MSAVLAQIYIIDDEASVCTAYARLIRSAKMHPQMFASVEDFLRSEFTDENACVISDIQMPGISGIELPALLLKAGHKLPVIFVTAHDTPEARELAQTAGGAAYFRKPVDSQALLDAIEWSLRGQRHS</sequence>
<organism evidence="4 5">
    <name type="scientific">Chthoniobacter flavus Ellin428</name>
    <dbReference type="NCBI Taxonomy" id="497964"/>
    <lineage>
        <taxon>Bacteria</taxon>
        <taxon>Pseudomonadati</taxon>
        <taxon>Verrucomicrobiota</taxon>
        <taxon>Spartobacteria</taxon>
        <taxon>Chthoniobacterales</taxon>
        <taxon>Chthoniobacteraceae</taxon>
        <taxon>Chthoniobacter</taxon>
    </lineage>
</organism>
<feature type="domain" description="Response regulatory" evidence="3">
    <location>
        <begin position="7"/>
        <end position="121"/>
    </location>
</feature>
<dbReference type="InterPro" id="IPR001789">
    <property type="entry name" value="Sig_transdc_resp-reg_receiver"/>
</dbReference>
<dbReference type="EMBL" id="ABVL01000003">
    <property type="protein sequence ID" value="EDY20859.1"/>
    <property type="molecule type" value="Genomic_DNA"/>
</dbReference>
<name>B4CX61_9BACT</name>
<dbReference type="PROSITE" id="PS50110">
    <property type="entry name" value="RESPONSE_REGULATORY"/>
    <property type="match status" value="1"/>
</dbReference>
<dbReference type="STRING" id="497964.CfE428DRAFT_1152"/>
<evidence type="ECO:0000256" key="2">
    <source>
        <dbReference type="PROSITE-ProRule" id="PRU00169"/>
    </source>
</evidence>
<keyword evidence="5" id="KW-1185">Reference proteome</keyword>
<gene>
    <name evidence="4" type="ORF">CfE428DRAFT_1152</name>
</gene>
<evidence type="ECO:0000313" key="4">
    <source>
        <dbReference type="EMBL" id="EDY20859.1"/>
    </source>
</evidence>
<evidence type="ECO:0000313" key="5">
    <source>
        <dbReference type="Proteomes" id="UP000005824"/>
    </source>
</evidence>
<dbReference type="InParanoid" id="B4CX61"/>
<feature type="modified residue" description="4-aspartylphosphate" evidence="2">
    <location>
        <position position="56"/>
    </location>
</feature>
<dbReference type="AlphaFoldDB" id="B4CX61"/>
<dbReference type="PANTHER" id="PTHR44591:SF25">
    <property type="entry name" value="CHEMOTAXIS TWO-COMPONENT RESPONSE REGULATOR"/>
    <property type="match status" value="1"/>
</dbReference>
<reference evidence="4 5" key="1">
    <citation type="journal article" date="2011" name="J. Bacteriol.">
        <title>Genome sequence of Chthoniobacter flavus Ellin428, an aerobic heterotrophic soil bacterium.</title>
        <authorList>
            <person name="Kant R."/>
            <person name="van Passel M.W."/>
            <person name="Palva A."/>
            <person name="Lucas S."/>
            <person name="Lapidus A."/>
            <person name="Glavina Del Rio T."/>
            <person name="Dalin E."/>
            <person name="Tice H."/>
            <person name="Bruce D."/>
            <person name="Goodwin L."/>
            <person name="Pitluck S."/>
            <person name="Larimer F.W."/>
            <person name="Land M.L."/>
            <person name="Hauser L."/>
            <person name="Sangwan P."/>
            <person name="de Vos W.M."/>
            <person name="Janssen P.H."/>
            <person name="Smidt H."/>
        </authorList>
    </citation>
    <scope>NUCLEOTIDE SEQUENCE [LARGE SCALE GENOMIC DNA]</scope>
    <source>
        <strain evidence="4 5">Ellin428</strain>
    </source>
</reference>
<dbReference type="eggNOG" id="COG4566">
    <property type="taxonomic scope" value="Bacteria"/>
</dbReference>
<dbReference type="SMART" id="SM00448">
    <property type="entry name" value="REC"/>
    <property type="match status" value="1"/>
</dbReference>
<comment type="caution">
    <text evidence="4">The sequence shown here is derived from an EMBL/GenBank/DDBJ whole genome shotgun (WGS) entry which is preliminary data.</text>
</comment>
<dbReference type="Proteomes" id="UP000005824">
    <property type="component" value="Unassembled WGS sequence"/>
</dbReference>
<dbReference type="Gene3D" id="3.40.50.2300">
    <property type="match status" value="1"/>
</dbReference>
<keyword evidence="1 2" id="KW-0597">Phosphoprotein</keyword>
<dbReference type="PANTHER" id="PTHR44591">
    <property type="entry name" value="STRESS RESPONSE REGULATOR PROTEIN 1"/>
    <property type="match status" value="1"/>
</dbReference>
<accession>B4CX61</accession>
<dbReference type="InterPro" id="IPR050595">
    <property type="entry name" value="Bact_response_regulator"/>
</dbReference>
<evidence type="ECO:0000259" key="3">
    <source>
        <dbReference type="PROSITE" id="PS50110"/>
    </source>
</evidence>
<evidence type="ECO:0000256" key="1">
    <source>
        <dbReference type="ARBA" id="ARBA00022553"/>
    </source>
</evidence>
<dbReference type="RefSeq" id="WP_006978478.1">
    <property type="nucleotide sequence ID" value="NZ_ABVL01000003.1"/>
</dbReference>
<protein>
    <submittedName>
        <fullName evidence="4">Response regulator receiver protein</fullName>
    </submittedName>
</protein>
<dbReference type="SUPFAM" id="SSF52172">
    <property type="entry name" value="CheY-like"/>
    <property type="match status" value="1"/>
</dbReference>
<dbReference type="InterPro" id="IPR011006">
    <property type="entry name" value="CheY-like_superfamily"/>
</dbReference>
<proteinExistence type="predicted"/>
<dbReference type="GO" id="GO:0000160">
    <property type="term" value="P:phosphorelay signal transduction system"/>
    <property type="evidence" value="ECO:0007669"/>
    <property type="project" value="InterPro"/>
</dbReference>